<evidence type="ECO:0000313" key="9">
    <source>
        <dbReference type="EMBL" id="SUT87487.1"/>
    </source>
</evidence>
<keyword evidence="2 8" id="KW-0732">Signal</keyword>
<evidence type="ECO:0000256" key="6">
    <source>
        <dbReference type="ARBA" id="ARBA00023288"/>
    </source>
</evidence>
<feature type="region of interest" description="Disordered" evidence="7">
    <location>
        <begin position="31"/>
        <end position="50"/>
    </location>
</feature>
<dbReference type="Proteomes" id="UP000254649">
    <property type="component" value="Unassembled WGS sequence"/>
</dbReference>
<evidence type="ECO:0000256" key="2">
    <source>
        <dbReference type="ARBA" id="ARBA00022729"/>
    </source>
</evidence>
<accession>A0A380TLQ0</accession>
<evidence type="ECO:0000256" key="1">
    <source>
        <dbReference type="ARBA" id="ARBA00004459"/>
    </source>
</evidence>
<evidence type="ECO:0000256" key="4">
    <source>
        <dbReference type="ARBA" id="ARBA00023139"/>
    </source>
</evidence>
<protein>
    <submittedName>
        <fullName evidence="9">Predicted small periplasmic lipoprotein</fullName>
    </submittedName>
</protein>
<feature type="chain" id="PRO_5016665618" evidence="8">
    <location>
        <begin position="20"/>
        <end position="50"/>
    </location>
</feature>
<gene>
    <name evidence="9" type="ORF">NCTC10801_00192</name>
</gene>
<reference evidence="9 10" key="1">
    <citation type="submission" date="2018-06" db="EMBL/GenBank/DDBJ databases">
        <authorList>
            <consortium name="Pathogen Informatics"/>
            <person name="Doyle S."/>
        </authorList>
    </citation>
    <scope>NUCLEOTIDE SEQUENCE [LARGE SCALE GENOMIC DNA]</scope>
    <source>
        <strain evidence="9 10">NCTC10801</strain>
    </source>
</reference>
<evidence type="ECO:0000256" key="3">
    <source>
        <dbReference type="ARBA" id="ARBA00023136"/>
    </source>
</evidence>
<evidence type="ECO:0000313" key="10">
    <source>
        <dbReference type="Proteomes" id="UP000254649"/>
    </source>
</evidence>
<dbReference type="InterPro" id="IPR032831">
    <property type="entry name" value="LptM_cons"/>
</dbReference>
<dbReference type="NCBIfam" id="NF047847">
    <property type="entry name" value="SS_mature_LptM"/>
    <property type="match status" value="1"/>
</dbReference>
<organism evidence="9 10">
    <name type="scientific">[Actinobacillus] rossii</name>
    <dbReference type="NCBI Taxonomy" id="123820"/>
    <lineage>
        <taxon>Bacteria</taxon>
        <taxon>Pseudomonadati</taxon>
        <taxon>Pseudomonadota</taxon>
        <taxon>Gammaproteobacteria</taxon>
        <taxon>Pasteurellales</taxon>
        <taxon>Pasteurellaceae</taxon>
    </lineage>
</organism>
<dbReference type="PROSITE" id="PS51257">
    <property type="entry name" value="PROKAR_LIPOPROTEIN"/>
    <property type="match status" value="1"/>
</dbReference>
<proteinExistence type="predicted"/>
<keyword evidence="5" id="KW-0998">Cell outer membrane</keyword>
<dbReference type="GO" id="GO:0009279">
    <property type="term" value="C:cell outer membrane"/>
    <property type="evidence" value="ECO:0007669"/>
    <property type="project" value="UniProtKB-SubCell"/>
</dbReference>
<evidence type="ECO:0000256" key="8">
    <source>
        <dbReference type="SAM" id="SignalP"/>
    </source>
</evidence>
<name>A0A380TLQ0_9PAST</name>
<evidence type="ECO:0000256" key="7">
    <source>
        <dbReference type="SAM" id="MobiDB-lite"/>
    </source>
</evidence>
<keyword evidence="10" id="KW-1185">Reference proteome</keyword>
<sequence length="50" mass="5648">MKKHISLVFLSALCSLLTACGVKGPLYFPAQETQQKQPQQEQQTNQTQQK</sequence>
<keyword evidence="6 9" id="KW-0449">Lipoprotein</keyword>
<keyword evidence="4" id="KW-0564">Palmitate</keyword>
<dbReference type="AlphaFoldDB" id="A0A380TLQ0"/>
<dbReference type="EMBL" id="UFRQ01000003">
    <property type="protein sequence ID" value="SUT87487.1"/>
    <property type="molecule type" value="Genomic_DNA"/>
</dbReference>
<comment type="subcellular location">
    <subcellularLocation>
        <location evidence="1">Cell outer membrane</location>
        <topology evidence="1">Lipid-anchor</topology>
    </subcellularLocation>
</comment>
<dbReference type="OrthoDB" id="8550022at2"/>
<feature type="signal peptide" evidence="8">
    <location>
        <begin position="1"/>
        <end position="19"/>
    </location>
</feature>
<evidence type="ECO:0000256" key="5">
    <source>
        <dbReference type="ARBA" id="ARBA00023237"/>
    </source>
</evidence>
<dbReference type="Pfam" id="PF13627">
    <property type="entry name" value="LptM_cons"/>
    <property type="match status" value="1"/>
</dbReference>
<keyword evidence="3" id="KW-0472">Membrane</keyword>